<dbReference type="PANTHER" id="PTHR36838">
    <property type="entry name" value="AUXIN EFFLUX CARRIER FAMILY PROTEIN"/>
    <property type="match status" value="1"/>
</dbReference>
<name>A0A2P6ML69_ALKUR</name>
<evidence type="ECO:0000256" key="5">
    <source>
        <dbReference type="ARBA" id="ARBA00022989"/>
    </source>
</evidence>
<evidence type="ECO:0000256" key="3">
    <source>
        <dbReference type="ARBA" id="ARBA00022475"/>
    </source>
</evidence>
<evidence type="ECO:0000256" key="6">
    <source>
        <dbReference type="ARBA" id="ARBA00023136"/>
    </source>
</evidence>
<evidence type="ECO:0000256" key="2">
    <source>
        <dbReference type="ARBA" id="ARBA00022448"/>
    </source>
</evidence>
<protein>
    <submittedName>
        <fullName evidence="8">Auxin efflux carrier</fullName>
    </submittedName>
</protein>
<evidence type="ECO:0000256" key="7">
    <source>
        <dbReference type="SAM" id="Phobius"/>
    </source>
</evidence>
<feature type="transmembrane region" description="Helical" evidence="7">
    <location>
        <begin position="195"/>
        <end position="215"/>
    </location>
</feature>
<keyword evidence="4 7" id="KW-0812">Transmembrane</keyword>
<dbReference type="OrthoDB" id="401182at2"/>
<accession>A0A2P6ML69</accession>
<evidence type="ECO:0000313" key="8">
    <source>
        <dbReference type="EMBL" id="PRO67021.1"/>
    </source>
</evidence>
<gene>
    <name evidence="8" type="ORF">C6I21_00185</name>
</gene>
<dbReference type="AlphaFoldDB" id="A0A2P6ML69"/>
<feature type="transmembrane region" description="Helical" evidence="7">
    <location>
        <begin position="101"/>
        <end position="123"/>
    </location>
</feature>
<dbReference type="RefSeq" id="WP_105957407.1">
    <property type="nucleotide sequence ID" value="NZ_PVNS01000001.1"/>
</dbReference>
<keyword evidence="9" id="KW-1185">Reference proteome</keyword>
<sequence>MEAGAVATAIAVMGIITLFGAGLSRWTTITPEAKHLMIQIVLHIAVPSVILNGVFNTSFSDELLSEIGLIIIASLIFHGCALLGALLLARAAGFTTTRGKQLTILAALGNTGFIGIPLAAAVFGPVGGLLAAIFDAGLDFFIFTVVLYMLQPGRGFHLRQLKTLVNAPLIAVIVGLTSAGLNLEPPVVLRQLVELLAGLAAPLAMLYIGILLQQLFARTGFTVYKELWFPLSVKLLLIPGIMLAVLPFTPLAVSTQHLLLLLSGMPTFMLAAILFSRYTEDEDTAVLTIAFSTVLSLATIPLLAWAGAVYLG</sequence>
<dbReference type="Pfam" id="PF03547">
    <property type="entry name" value="Mem_trans"/>
    <property type="match status" value="1"/>
</dbReference>
<feature type="transmembrane region" description="Helical" evidence="7">
    <location>
        <begin position="258"/>
        <end position="275"/>
    </location>
</feature>
<feature type="transmembrane region" description="Helical" evidence="7">
    <location>
        <begin position="67"/>
        <end position="89"/>
    </location>
</feature>
<feature type="transmembrane region" description="Helical" evidence="7">
    <location>
        <begin position="287"/>
        <end position="311"/>
    </location>
</feature>
<proteinExistence type="predicted"/>
<keyword evidence="2" id="KW-0813">Transport</keyword>
<organism evidence="8 9">
    <name type="scientific">Alkalicoccus urumqiensis</name>
    <name type="common">Bacillus urumqiensis</name>
    <dbReference type="NCBI Taxonomy" id="1548213"/>
    <lineage>
        <taxon>Bacteria</taxon>
        <taxon>Bacillati</taxon>
        <taxon>Bacillota</taxon>
        <taxon>Bacilli</taxon>
        <taxon>Bacillales</taxon>
        <taxon>Bacillaceae</taxon>
        <taxon>Alkalicoccus</taxon>
    </lineage>
</organism>
<keyword evidence="6 7" id="KW-0472">Membrane</keyword>
<dbReference type="GO" id="GO:0016020">
    <property type="term" value="C:membrane"/>
    <property type="evidence" value="ECO:0007669"/>
    <property type="project" value="UniProtKB-SubCell"/>
</dbReference>
<evidence type="ECO:0000256" key="1">
    <source>
        <dbReference type="ARBA" id="ARBA00004141"/>
    </source>
</evidence>
<evidence type="ECO:0000313" key="9">
    <source>
        <dbReference type="Proteomes" id="UP000243650"/>
    </source>
</evidence>
<keyword evidence="3" id="KW-1003">Cell membrane</keyword>
<feature type="transmembrane region" description="Helical" evidence="7">
    <location>
        <begin position="163"/>
        <end position="183"/>
    </location>
</feature>
<dbReference type="GO" id="GO:0055085">
    <property type="term" value="P:transmembrane transport"/>
    <property type="evidence" value="ECO:0007669"/>
    <property type="project" value="InterPro"/>
</dbReference>
<evidence type="ECO:0000256" key="4">
    <source>
        <dbReference type="ARBA" id="ARBA00022692"/>
    </source>
</evidence>
<dbReference type="InterPro" id="IPR004776">
    <property type="entry name" value="Mem_transp_PIN-like"/>
</dbReference>
<feature type="transmembrane region" description="Helical" evidence="7">
    <location>
        <begin position="36"/>
        <end position="55"/>
    </location>
</feature>
<dbReference type="Proteomes" id="UP000243650">
    <property type="component" value="Unassembled WGS sequence"/>
</dbReference>
<feature type="transmembrane region" description="Helical" evidence="7">
    <location>
        <begin position="6"/>
        <end position="24"/>
    </location>
</feature>
<comment type="subcellular location">
    <subcellularLocation>
        <location evidence="1">Membrane</location>
        <topology evidence="1">Multi-pass membrane protein</topology>
    </subcellularLocation>
</comment>
<comment type="caution">
    <text evidence="8">The sequence shown here is derived from an EMBL/GenBank/DDBJ whole genome shotgun (WGS) entry which is preliminary data.</text>
</comment>
<reference evidence="8 9" key="1">
    <citation type="submission" date="2018-03" db="EMBL/GenBank/DDBJ databases">
        <title>Bacillus urumqiensis sp. nov., a moderately haloalkaliphilic bacterium isolated from a salt lake.</title>
        <authorList>
            <person name="Zhao B."/>
            <person name="Liao Z."/>
        </authorList>
    </citation>
    <scope>NUCLEOTIDE SEQUENCE [LARGE SCALE GENOMIC DNA]</scope>
    <source>
        <strain evidence="8 9">BZ-SZ-XJ18</strain>
    </source>
</reference>
<keyword evidence="5 7" id="KW-1133">Transmembrane helix</keyword>
<dbReference type="EMBL" id="PVNS01000001">
    <property type="protein sequence ID" value="PRO67021.1"/>
    <property type="molecule type" value="Genomic_DNA"/>
</dbReference>
<feature type="transmembrane region" description="Helical" evidence="7">
    <location>
        <begin position="129"/>
        <end position="151"/>
    </location>
</feature>
<feature type="transmembrane region" description="Helical" evidence="7">
    <location>
        <begin position="227"/>
        <end position="246"/>
    </location>
</feature>
<dbReference type="PANTHER" id="PTHR36838:SF3">
    <property type="entry name" value="TRANSPORTER AUXIN EFFLUX CARRIER EC FAMILY"/>
    <property type="match status" value="1"/>
</dbReference>